<sequence>MGRIRTARLGDEYQSYYTVAATAGKETDSIAARLVAEAVKPIRRKSKRRPTGCSV</sequence>
<reference evidence="1" key="1">
    <citation type="submission" date="2024-05" db="EMBL/GenBank/DDBJ databases">
        <title>Planctomycetes of the genus Singulisphaera possess chitinolytic capabilities.</title>
        <authorList>
            <person name="Ivanova A."/>
        </authorList>
    </citation>
    <scope>NUCLEOTIDE SEQUENCE</scope>
    <source>
        <strain evidence="1">Ch08T</strain>
    </source>
</reference>
<proteinExistence type="predicted"/>
<dbReference type="AlphaFoldDB" id="A0AAU7C8T5"/>
<organism evidence="1">
    <name type="scientific">Singulisphaera sp. Ch08</name>
    <dbReference type="NCBI Taxonomy" id="3120278"/>
    <lineage>
        <taxon>Bacteria</taxon>
        <taxon>Pseudomonadati</taxon>
        <taxon>Planctomycetota</taxon>
        <taxon>Planctomycetia</taxon>
        <taxon>Isosphaerales</taxon>
        <taxon>Isosphaeraceae</taxon>
        <taxon>Singulisphaera</taxon>
    </lineage>
</organism>
<dbReference type="RefSeq" id="WP_406694385.1">
    <property type="nucleotide sequence ID" value="NZ_CP155447.1"/>
</dbReference>
<protein>
    <submittedName>
        <fullName evidence="1">Uncharacterized protein</fullName>
    </submittedName>
</protein>
<name>A0AAU7C8T5_9BACT</name>
<dbReference type="EMBL" id="CP155447">
    <property type="protein sequence ID" value="XBH01641.1"/>
    <property type="molecule type" value="Genomic_DNA"/>
</dbReference>
<accession>A0AAU7C8T5</accession>
<gene>
    <name evidence="1" type="ORF">V5E97_25245</name>
</gene>
<evidence type="ECO:0000313" key="1">
    <source>
        <dbReference type="EMBL" id="XBH01641.1"/>
    </source>
</evidence>